<protein>
    <submittedName>
        <fullName evidence="4">LAM_G_DOMAIN domain-containing protein</fullName>
    </submittedName>
</protein>
<keyword evidence="1" id="KW-0472">Membrane</keyword>
<evidence type="ECO:0000313" key="3">
    <source>
        <dbReference type="Proteomes" id="UP000492821"/>
    </source>
</evidence>
<feature type="transmembrane region" description="Helical" evidence="1">
    <location>
        <begin position="237"/>
        <end position="261"/>
    </location>
</feature>
<dbReference type="WBParaSite" id="Pan_g23539.t1">
    <property type="protein sequence ID" value="Pan_g23539.t1"/>
    <property type="gene ID" value="Pan_g23539"/>
</dbReference>
<name>A0A7E4VPQ2_PANRE</name>
<reference evidence="3" key="1">
    <citation type="journal article" date="2013" name="Genetics">
        <title>The draft genome and transcriptome of Panagrellus redivivus are shaped by the harsh demands of a free-living lifestyle.</title>
        <authorList>
            <person name="Srinivasan J."/>
            <person name="Dillman A.R."/>
            <person name="Macchietto M.G."/>
            <person name="Heikkinen L."/>
            <person name="Lakso M."/>
            <person name="Fracchia K.M."/>
            <person name="Antoshechkin I."/>
            <person name="Mortazavi A."/>
            <person name="Wong G."/>
            <person name="Sternberg P.W."/>
        </authorList>
    </citation>
    <scope>NUCLEOTIDE SEQUENCE [LARGE SCALE GENOMIC DNA]</scope>
    <source>
        <strain evidence="3">MT8872</strain>
    </source>
</reference>
<proteinExistence type="predicted"/>
<keyword evidence="1" id="KW-0812">Transmembrane</keyword>
<dbReference type="AlphaFoldDB" id="A0A7E4VPQ2"/>
<dbReference type="Proteomes" id="UP000492821">
    <property type="component" value="Unassembled WGS sequence"/>
</dbReference>
<keyword evidence="1" id="KW-1133">Transmembrane helix</keyword>
<organism evidence="3 4">
    <name type="scientific">Panagrellus redivivus</name>
    <name type="common">Microworm</name>
    <dbReference type="NCBI Taxonomy" id="6233"/>
    <lineage>
        <taxon>Eukaryota</taxon>
        <taxon>Metazoa</taxon>
        <taxon>Ecdysozoa</taxon>
        <taxon>Nematoda</taxon>
        <taxon>Chromadorea</taxon>
        <taxon>Rhabditida</taxon>
        <taxon>Tylenchina</taxon>
        <taxon>Panagrolaimomorpha</taxon>
        <taxon>Panagrolaimoidea</taxon>
        <taxon>Panagrolaimidae</taxon>
        <taxon>Panagrellus</taxon>
    </lineage>
</organism>
<accession>A0A7E4VPQ2</accession>
<evidence type="ECO:0000313" key="4">
    <source>
        <dbReference type="WBParaSite" id="Pan_g23539.t1"/>
    </source>
</evidence>
<sequence length="306" mass="34481">MNYACVFVSLCLRVFADTGFLPLDFDSSPDSQHSQIQFRNGQYNIPLASSGNFQLETWLVRRSGFSFDLKFEFDEYIKHKNAVGALNFTMTSKHGVSIIGLIFDGRMLMLRNAVQNVPLAFISSGQARIKIDKNGHIQGYLKDFGTFEFPNNVIVHKDKFNATHDTLDVSIDWSRLSTPFNLTFPESEIVIGKRFELAPYTPTDSIYSVTYTQEITTDSTDDDNVVEPSTVPPCSTISVWVIVLIVIGTNALTTIVVTYVVSRLVQRRPFFESTPMTPMYPTTNYQRMPTAPPPTAVWYDSETADC</sequence>
<feature type="chain" id="PRO_5029014038" evidence="2">
    <location>
        <begin position="17"/>
        <end position="306"/>
    </location>
</feature>
<feature type="signal peptide" evidence="2">
    <location>
        <begin position="1"/>
        <end position="16"/>
    </location>
</feature>
<evidence type="ECO:0000256" key="2">
    <source>
        <dbReference type="SAM" id="SignalP"/>
    </source>
</evidence>
<keyword evidence="3" id="KW-1185">Reference proteome</keyword>
<reference evidence="4" key="2">
    <citation type="submission" date="2020-10" db="UniProtKB">
        <authorList>
            <consortium name="WormBaseParasite"/>
        </authorList>
    </citation>
    <scope>IDENTIFICATION</scope>
</reference>
<keyword evidence="2" id="KW-0732">Signal</keyword>
<evidence type="ECO:0000256" key="1">
    <source>
        <dbReference type="SAM" id="Phobius"/>
    </source>
</evidence>